<proteinExistence type="inferred from homology"/>
<feature type="transmembrane region" description="Helical" evidence="9">
    <location>
        <begin position="94"/>
        <end position="115"/>
    </location>
</feature>
<feature type="transmembrane region" description="Helical" evidence="9">
    <location>
        <begin position="36"/>
        <end position="56"/>
    </location>
</feature>
<dbReference type="EMBL" id="JACHMP010000001">
    <property type="protein sequence ID" value="MBB5817414.1"/>
    <property type="molecule type" value="Genomic_DNA"/>
</dbReference>
<dbReference type="AlphaFoldDB" id="A0A7W9IB24"/>
<feature type="transmembrane region" description="Helical" evidence="9">
    <location>
        <begin position="63"/>
        <end position="82"/>
    </location>
</feature>
<dbReference type="PIRSF" id="PIRSF016661">
    <property type="entry name" value="BioY"/>
    <property type="match status" value="1"/>
</dbReference>
<comment type="subcellular location">
    <subcellularLocation>
        <location evidence="1 8">Cell membrane</location>
        <topology evidence="1 8">Multi-pass membrane protein</topology>
    </subcellularLocation>
</comment>
<dbReference type="Gene3D" id="1.10.1760.20">
    <property type="match status" value="1"/>
</dbReference>
<evidence type="ECO:0000256" key="9">
    <source>
        <dbReference type="SAM" id="Phobius"/>
    </source>
</evidence>
<comment type="caution">
    <text evidence="10">The sequence shown here is derived from an EMBL/GenBank/DDBJ whole genome shotgun (WGS) entry which is preliminary data.</text>
</comment>
<evidence type="ECO:0000256" key="7">
    <source>
        <dbReference type="ARBA" id="ARBA00023136"/>
    </source>
</evidence>
<evidence type="ECO:0000256" key="2">
    <source>
        <dbReference type="ARBA" id="ARBA00010692"/>
    </source>
</evidence>
<dbReference type="RefSeq" id="WP_311733916.1">
    <property type="nucleotide sequence ID" value="NZ_JACHMP010000001.1"/>
</dbReference>
<dbReference type="GO" id="GO:0015225">
    <property type="term" value="F:biotin transmembrane transporter activity"/>
    <property type="evidence" value="ECO:0007669"/>
    <property type="project" value="UniProtKB-UniRule"/>
</dbReference>
<dbReference type="PANTHER" id="PTHR34295:SF4">
    <property type="entry name" value="BIOTIN TRANSPORTER BIOY-RELATED"/>
    <property type="match status" value="1"/>
</dbReference>
<keyword evidence="11" id="KW-1185">Reference proteome</keyword>
<dbReference type="GO" id="GO:0005886">
    <property type="term" value="C:plasma membrane"/>
    <property type="evidence" value="ECO:0007669"/>
    <property type="project" value="UniProtKB-SubCell"/>
</dbReference>
<organism evidence="10 11">
    <name type="scientific">Streptosporangium becharense</name>
    <dbReference type="NCBI Taxonomy" id="1816182"/>
    <lineage>
        <taxon>Bacteria</taxon>
        <taxon>Bacillati</taxon>
        <taxon>Actinomycetota</taxon>
        <taxon>Actinomycetes</taxon>
        <taxon>Streptosporangiales</taxon>
        <taxon>Streptosporangiaceae</taxon>
        <taxon>Streptosporangium</taxon>
    </lineage>
</organism>
<evidence type="ECO:0000313" key="10">
    <source>
        <dbReference type="EMBL" id="MBB5817414.1"/>
    </source>
</evidence>
<dbReference type="Proteomes" id="UP000540685">
    <property type="component" value="Unassembled WGS sequence"/>
</dbReference>
<evidence type="ECO:0000256" key="3">
    <source>
        <dbReference type="ARBA" id="ARBA00022448"/>
    </source>
</evidence>
<keyword evidence="6 9" id="KW-1133">Transmembrane helix</keyword>
<keyword evidence="7 8" id="KW-0472">Membrane</keyword>
<evidence type="ECO:0000256" key="4">
    <source>
        <dbReference type="ARBA" id="ARBA00022475"/>
    </source>
</evidence>
<name>A0A7W9IB24_9ACTN</name>
<dbReference type="InterPro" id="IPR003784">
    <property type="entry name" value="BioY"/>
</dbReference>
<keyword evidence="4 8" id="KW-1003">Cell membrane</keyword>
<evidence type="ECO:0000256" key="1">
    <source>
        <dbReference type="ARBA" id="ARBA00004651"/>
    </source>
</evidence>
<keyword evidence="3 8" id="KW-0813">Transport</keyword>
<feature type="transmembrane region" description="Helical" evidence="9">
    <location>
        <begin position="12"/>
        <end position="30"/>
    </location>
</feature>
<accession>A0A7W9IB24</accession>
<protein>
    <recommendedName>
        <fullName evidence="8">Biotin transporter</fullName>
    </recommendedName>
</protein>
<sequence length="193" mass="19713">MNGRVEKGITTRDVVLVALFAAFIIALGLIPPITVGIVPVPITLQTLGVMLAGVVLGPVRGMLSCALVMLLVVVGLPVLAGGRGGIGVLAGPTGGYALGWIPGALVTGLLVKYWAVRLTRHWARIAAYALSCVVGGILVVYLLGVPWLSVATGVTLGKAVVGNLVFLPGDLIKAVAAALIGHGVHRSYSMPLK</sequence>
<gene>
    <name evidence="10" type="ORF">F4562_000476</name>
</gene>
<comment type="similarity">
    <text evidence="2 8">Belongs to the BioY family.</text>
</comment>
<dbReference type="PANTHER" id="PTHR34295">
    <property type="entry name" value="BIOTIN TRANSPORTER BIOY"/>
    <property type="match status" value="1"/>
</dbReference>
<evidence type="ECO:0000313" key="11">
    <source>
        <dbReference type="Proteomes" id="UP000540685"/>
    </source>
</evidence>
<evidence type="ECO:0000256" key="5">
    <source>
        <dbReference type="ARBA" id="ARBA00022692"/>
    </source>
</evidence>
<keyword evidence="5 9" id="KW-0812">Transmembrane</keyword>
<evidence type="ECO:0000256" key="8">
    <source>
        <dbReference type="PIRNR" id="PIRNR016661"/>
    </source>
</evidence>
<dbReference type="Pfam" id="PF02632">
    <property type="entry name" value="BioY"/>
    <property type="match status" value="1"/>
</dbReference>
<feature type="transmembrane region" description="Helical" evidence="9">
    <location>
        <begin position="160"/>
        <end position="184"/>
    </location>
</feature>
<feature type="transmembrane region" description="Helical" evidence="9">
    <location>
        <begin position="127"/>
        <end position="148"/>
    </location>
</feature>
<reference evidence="10 11" key="1">
    <citation type="submission" date="2020-08" db="EMBL/GenBank/DDBJ databases">
        <title>Sequencing the genomes of 1000 actinobacteria strains.</title>
        <authorList>
            <person name="Klenk H.-P."/>
        </authorList>
    </citation>
    <scope>NUCLEOTIDE SEQUENCE [LARGE SCALE GENOMIC DNA]</scope>
    <source>
        <strain evidence="10 11">DSM 46887</strain>
    </source>
</reference>
<evidence type="ECO:0000256" key="6">
    <source>
        <dbReference type="ARBA" id="ARBA00022989"/>
    </source>
</evidence>